<feature type="region of interest" description="Disordered" evidence="1">
    <location>
        <begin position="102"/>
        <end position="169"/>
    </location>
</feature>
<evidence type="ECO:0000313" key="3">
    <source>
        <dbReference type="EMBL" id="MDT0409453.1"/>
    </source>
</evidence>
<feature type="compositionally biased region" description="Acidic residues" evidence="1">
    <location>
        <begin position="114"/>
        <end position="125"/>
    </location>
</feature>
<accession>A0ABU2QYC8</accession>
<feature type="transmembrane region" description="Helical" evidence="2">
    <location>
        <begin position="71"/>
        <end position="92"/>
    </location>
</feature>
<comment type="caution">
    <text evidence="3">The sequence shown here is derived from an EMBL/GenBank/DDBJ whole genome shotgun (WGS) entry which is preliminary data.</text>
</comment>
<name>A0ABU2QYC8_9ACTN</name>
<dbReference type="Proteomes" id="UP001183610">
    <property type="component" value="Unassembled WGS sequence"/>
</dbReference>
<keyword evidence="4" id="KW-1185">Reference proteome</keyword>
<evidence type="ECO:0008006" key="5">
    <source>
        <dbReference type="Google" id="ProtNLM"/>
    </source>
</evidence>
<keyword evidence="2" id="KW-0812">Transmembrane</keyword>
<keyword evidence="2" id="KW-0472">Membrane</keyword>
<feature type="compositionally biased region" description="Acidic residues" evidence="1">
    <location>
        <begin position="135"/>
        <end position="152"/>
    </location>
</feature>
<dbReference type="EMBL" id="JAVRET010000018">
    <property type="protein sequence ID" value="MDT0409453.1"/>
    <property type="molecule type" value="Genomic_DNA"/>
</dbReference>
<dbReference type="RefSeq" id="WP_010268084.1">
    <property type="nucleotide sequence ID" value="NZ_JAVRET010000018.1"/>
</dbReference>
<evidence type="ECO:0000313" key="4">
    <source>
        <dbReference type="Proteomes" id="UP001183610"/>
    </source>
</evidence>
<evidence type="ECO:0000256" key="2">
    <source>
        <dbReference type="SAM" id="Phobius"/>
    </source>
</evidence>
<organism evidence="3 4">
    <name type="scientific">Streptomyces evansiae</name>
    <dbReference type="NCBI Taxonomy" id="3075535"/>
    <lineage>
        <taxon>Bacteria</taxon>
        <taxon>Bacillati</taxon>
        <taxon>Actinomycetota</taxon>
        <taxon>Actinomycetes</taxon>
        <taxon>Kitasatosporales</taxon>
        <taxon>Streptomycetaceae</taxon>
        <taxon>Streptomyces</taxon>
    </lineage>
</organism>
<protein>
    <recommendedName>
        <fullName evidence="5">Serine/arginine repetitive matrix protein 2</fullName>
    </recommendedName>
</protein>
<sequence>MPRWNASAQRWEHGESPLGPTPVQAVAPYVVAPSRGAGPAPYDTVLPSVTWDPAPPPSPAGGTPRWRDRRALTLAAAVVVAAGAVALTWSLLGTGDDAAEARKPAGVAVSPSDVTDDPVPGEEGDPYGSYPYEEAPSEGSEDPSADPSDDASGDPSALPEGFVAAEDPAGYALAVPEDWERSEKSGSVYYTSPDELSLLQIFEITGEDVTPEDALAASSDDLRARTERYEQITLGPTRPGRENPAGDEAELVYSYYNKKTDGTRLGIERAFTASDGKRYAVLAAAPDDTEKTQREVLETALAHFEPPSA</sequence>
<gene>
    <name evidence="3" type="ORF">RM698_10360</name>
</gene>
<evidence type="ECO:0000256" key="1">
    <source>
        <dbReference type="SAM" id="MobiDB-lite"/>
    </source>
</evidence>
<keyword evidence="2" id="KW-1133">Transmembrane helix</keyword>
<proteinExistence type="predicted"/>
<reference evidence="4" key="1">
    <citation type="submission" date="2023-07" db="EMBL/GenBank/DDBJ databases">
        <title>30 novel species of actinomycetes from the DSMZ collection.</title>
        <authorList>
            <person name="Nouioui I."/>
        </authorList>
    </citation>
    <scope>NUCLEOTIDE SEQUENCE [LARGE SCALE GENOMIC DNA]</scope>
    <source>
        <strain evidence="4">DSM 41979</strain>
    </source>
</reference>
<feature type="region of interest" description="Disordered" evidence="1">
    <location>
        <begin position="1"/>
        <end position="22"/>
    </location>
</feature>